<evidence type="ECO:0000256" key="11">
    <source>
        <dbReference type="SAM" id="Phobius"/>
    </source>
</evidence>
<evidence type="ECO:0000256" key="2">
    <source>
        <dbReference type="ARBA" id="ARBA00022475"/>
    </source>
</evidence>
<keyword evidence="8 11" id="KW-1133">Transmembrane helix</keyword>
<keyword evidence="10 11" id="KW-0472">Membrane</keyword>
<name>A0A5D4XM38_9GAMM</name>
<dbReference type="OrthoDB" id="15218at2"/>
<sequence>MNFFERQAKARRNTTRLVLLFALAVAGIVVAVDLAVLLVFGGDPALLAISTLLALGVIGIGSLYRVASLRSGGEAVAQQMGGVAVPEDTTDLHLRRLRNVVEEMSIASGVPVPKVYVMEHEAGINAFAAGYSPSDAVIAVTRGALDRLNRDELQGVVAHEYSHILNGDMRLNIRLVGVLFGILMLGLIGRKILQHGGAVRSRDGMPILVGALIALLVGYIGLFFGRLIKAGVSRSREVLADASAVQFTRQSSGLAGALKKIAGLHDGSRLGERADAEEVGHMLFGDGTGLRGLFATHPPVLERIRALEPSFKPENLERLKAQWLASPPSGLDEDLRLGLVQHAALPQSSARFSVTPPMVAAQIADPNQEDYRRADAIVATLPEELRAAAARRDTAGALLLGLLLDEDADVADRQRSEIVARIGVQAAAEARRLRDEHLHALHPMLRMPLAALAFPSLRLRPRPELATFLDTVHAVVHTDGRVSLFEYCLGRLLEVQLRETLDPGRHARFGRRKPGNVRQEFATLLAVVAHAGNPSNPDDARRAYLAGMQRVLPRDHLPYAPPAEGVLALDAVWEPLDALDPLAKQVAVEAITDAVSHDGRVSVAEAELLRTICGVLHCPLPPMLERG</sequence>
<comment type="cofactor">
    <cofactor evidence="1">
        <name>Zn(2+)</name>
        <dbReference type="ChEBI" id="CHEBI:29105"/>
    </cofactor>
</comment>
<evidence type="ECO:0000313" key="13">
    <source>
        <dbReference type="EMBL" id="TYT25706.1"/>
    </source>
</evidence>
<keyword evidence="7" id="KW-0862">Zinc</keyword>
<dbReference type="GO" id="GO:0006508">
    <property type="term" value="P:proteolysis"/>
    <property type="evidence" value="ECO:0007669"/>
    <property type="project" value="UniProtKB-KW"/>
</dbReference>
<dbReference type="PANTHER" id="PTHR43221">
    <property type="entry name" value="PROTEASE HTPX"/>
    <property type="match status" value="1"/>
</dbReference>
<gene>
    <name evidence="13" type="ORF">FZO89_05235</name>
</gene>
<reference evidence="13 14" key="1">
    <citation type="submission" date="2019-08" db="EMBL/GenBank/DDBJ databases">
        <title>Luteimonas viscosus sp. nov., isolated from soil of a sunflower field.</title>
        <authorList>
            <person name="Jianli Z."/>
            <person name="Ying Z."/>
        </authorList>
    </citation>
    <scope>NUCLEOTIDE SEQUENCE [LARGE SCALE GENOMIC DNA]</scope>
    <source>
        <strain evidence="13 14">XBU10</strain>
    </source>
</reference>
<protein>
    <submittedName>
        <fullName evidence="13">M48 family metalloprotease</fullName>
    </submittedName>
</protein>
<evidence type="ECO:0000256" key="9">
    <source>
        <dbReference type="ARBA" id="ARBA00023049"/>
    </source>
</evidence>
<evidence type="ECO:0000256" key="8">
    <source>
        <dbReference type="ARBA" id="ARBA00022989"/>
    </source>
</evidence>
<feature type="domain" description="Peptidase M48" evidence="12">
    <location>
        <begin position="95"/>
        <end position="308"/>
    </location>
</feature>
<dbReference type="GO" id="GO:0004222">
    <property type="term" value="F:metalloendopeptidase activity"/>
    <property type="evidence" value="ECO:0007669"/>
    <property type="project" value="InterPro"/>
</dbReference>
<keyword evidence="2" id="KW-1003">Cell membrane</keyword>
<proteinExistence type="predicted"/>
<feature type="transmembrane region" description="Helical" evidence="11">
    <location>
        <begin position="46"/>
        <end position="64"/>
    </location>
</feature>
<dbReference type="PANTHER" id="PTHR43221:SF2">
    <property type="entry name" value="PROTEASE HTPX HOMOLOG"/>
    <property type="match status" value="1"/>
</dbReference>
<dbReference type="Gene3D" id="3.30.2010.10">
    <property type="entry name" value="Metalloproteases ('zincins'), catalytic domain"/>
    <property type="match status" value="1"/>
</dbReference>
<feature type="transmembrane region" description="Helical" evidence="11">
    <location>
        <begin position="17"/>
        <end position="40"/>
    </location>
</feature>
<feature type="transmembrane region" description="Helical" evidence="11">
    <location>
        <begin position="171"/>
        <end position="193"/>
    </location>
</feature>
<accession>A0A5D4XM38</accession>
<evidence type="ECO:0000256" key="3">
    <source>
        <dbReference type="ARBA" id="ARBA00022670"/>
    </source>
</evidence>
<dbReference type="GO" id="GO:0046872">
    <property type="term" value="F:metal ion binding"/>
    <property type="evidence" value="ECO:0007669"/>
    <property type="project" value="UniProtKB-KW"/>
</dbReference>
<evidence type="ECO:0000259" key="12">
    <source>
        <dbReference type="Pfam" id="PF01435"/>
    </source>
</evidence>
<keyword evidence="3 13" id="KW-0645">Protease</keyword>
<dbReference type="InterPro" id="IPR001915">
    <property type="entry name" value="Peptidase_M48"/>
</dbReference>
<keyword evidence="6" id="KW-0378">Hydrolase</keyword>
<evidence type="ECO:0000256" key="6">
    <source>
        <dbReference type="ARBA" id="ARBA00022801"/>
    </source>
</evidence>
<comment type="caution">
    <text evidence="13">The sequence shown here is derived from an EMBL/GenBank/DDBJ whole genome shotgun (WGS) entry which is preliminary data.</text>
</comment>
<keyword evidence="4 11" id="KW-0812">Transmembrane</keyword>
<evidence type="ECO:0000256" key="4">
    <source>
        <dbReference type="ARBA" id="ARBA00022692"/>
    </source>
</evidence>
<evidence type="ECO:0000256" key="7">
    <source>
        <dbReference type="ARBA" id="ARBA00022833"/>
    </source>
</evidence>
<keyword evidence="9 13" id="KW-0482">Metalloprotease</keyword>
<dbReference type="EMBL" id="VTFT01000001">
    <property type="protein sequence ID" value="TYT25706.1"/>
    <property type="molecule type" value="Genomic_DNA"/>
</dbReference>
<evidence type="ECO:0000313" key="14">
    <source>
        <dbReference type="Proteomes" id="UP000324973"/>
    </source>
</evidence>
<keyword evidence="14" id="KW-1185">Reference proteome</keyword>
<dbReference type="Proteomes" id="UP000324973">
    <property type="component" value="Unassembled WGS sequence"/>
</dbReference>
<dbReference type="InterPro" id="IPR050083">
    <property type="entry name" value="HtpX_protease"/>
</dbReference>
<dbReference type="AlphaFoldDB" id="A0A5D4XM38"/>
<dbReference type="CDD" id="cd07340">
    <property type="entry name" value="M48B_Htpx_like"/>
    <property type="match status" value="1"/>
</dbReference>
<keyword evidence="5" id="KW-0479">Metal-binding</keyword>
<organism evidence="13 14">
    <name type="scientific">Luteimonas viscosa</name>
    <dbReference type="NCBI Taxonomy" id="1132694"/>
    <lineage>
        <taxon>Bacteria</taxon>
        <taxon>Pseudomonadati</taxon>
        <taxon>Pseudomonadota</taxon>
        <taxon>Gammaproteobacteria</taxon>
        <taxon>Lysobacterales</taxon>
        <taxon>Lysobacteraceae</taxon>
        <taxon>Luteimonas</taxon>
    </lineage>
</organism>
<dbReference type="RefSeq" id="WP_149102256.1">
    <property type="nucleotide sequence ID" value="NZ_VTFT01000001.1"/>
</dbReference>
<evidence type="ECO:0000256" key="5">
    <source>
        <dbReference type="ARBA" id="ARBA00022723"/>
    </source>
</evidence>
<dbReference type="Pfam" id="PF01435">
    <property type="entry name" value="Peptidase_M48"/>
    <property type="match status" value="1"/>
</dbReference>
<evidence type="ECO:0000256" key="10">
    <source>
        <dbReference type="ARBA" id="ARBA00023136"/>
    </source>
</evidence>
<feature type="transmembrane region" description="Helical" evidence="11">
    <location>
        <begin position="205"/>
        <end position="228"/>
    </location>
</feature>
<evidence type="ECO:0000256" key="1">
    <source>
        <dbReference type="ARBA" id="ARBA00001947"/>
    </source>
</evidence>